<comment type="caution">
    <text evidence="2">The sequence shown here is derived from an EMBL/GenBank/DDBJ whole genome shotgun (WGS) entry which is preliminary data.</text>
</comment>
<sequence length="787" mass="79649">MLAPDLISLPSVSGGQSDVLSDVLRAGLDPAGAFGAAFALNRVVGNDRVNDTLNRFAGRTPEGAPDAAVPPAQDAPQTSLDHSAPSPMDGKTAEVKTPASAPRPTVDPAAVPKPAGPVATAASDATATAGRQAAKDAGADAAKAAQRSMARAFAERGAGAAAREGAVLAAQRGAALGGRLAAMSLLRLGALSVPGLGTAITVVLWMVDTDGRKAFNNLIASVFGGGSEAPAIDAPPSPPRTHFLPLTNDGNRDGIIEGKDQGMSRTNDAAFRYHPDDVWPTSAPNIETTSNFADVANKVNALNAKLTHLVDSVTSIYQSQTNEPYVVQSWANTKPGVEALGDFQSTMLPTIASQLMAGANSANNAYQAFRGVNLKNRQEINNSTSGLIPFRANHVNEAHMSDSTGELKTAVDDMQRIAQSLTAAADNFAVKPNRSTTDPSGGTGGTPQSEAPADTAPPVTTPLPATPPAAFGGPAASEPNAADNPAKDLASLLRNNMPAGGMPMPGMGGMPQVPGMGGMPQIPGLGAGGPKPMDLADKPIDKASLQKALDDRLKNKDGDDAKKAPADNGPGDHTPPGAPAVAGPAAVKATPAGHGDNGPQGAPPVNPASNTTEIGGRKWTFDNPKLANLAHGLTGTDGPGHKSIYQAAEEAGFKMPPPGQDIGQNVPVNQLKPGDVVMGANNHNGVFLGVVDNQAMAINEAGKVVPLSDIAQFDGPHQGFFRLADDGAPATPVAQPVADTGAAPPPAPPVAPPTQLPPTTGATDPGVIPGQNTGVQGLNPRTVPPNN</sequence>
<dbReference type="AlphaFoldDB" id="A0A0J6WHA8"/>
<accession>A0A0J6WHA8</accession>
<dbReference type="EMBL" id="JYNL01000009">
    <property type="protein sequence ID" value="KMO82640.1"/>
    <property type="molecule type" value="Genomic_DNA"/>
</dbReference>
<feature type="region of interest" description="Disordered" evidence="1">
    <location>
        <begin position="54"/>
        <end position="133"/>
    </location>
</feature>
<name>A0A0J6WHA8_9MYCO</name>
<feature type="region of interest" description="Disordered" evidence="1">
    <location>
        <begin position="725"/>
        <end position="787"/>
    </location>
</feature>
<proteinExistence type="predicted"/>
<feature type="region of interest" description="Disordered" evidence="1">
    <location>
        <begin position="551"/>
        <end position="619"/>
    </location>
</feature>
<evidence type="ECO:0000313" key="3">
    <source>
        <dbReference type="Proteomes" id="UP000036513"/>
    </source>
</evidence>
<dbReference type="STRING" id="37916.MCHLDSM_01263"/>
<evidence type="ECO:0000313" key="2">
    <source>
        <dbReference type="EMBL" id="KMO82640.1"/>
    </source>
</evidence>
<protein>
    <submittedName>
        <fullName evidence="2">Uncharacterized protein</fullName>
    </submittedName>
</protein>
<dbReference type="Proteomes" id="UP000036513">
    <property type="component" value="Unassembled WGS sequence"/>
</dbReference>
<feature type="compositionally biased region" description="Low complexity" evidence="1">
    <location>
        <begin position="579"/>
        <end position="593"/>
    </location>
</feature>
<evidence type="ECO:0000256" key="1">
    <source>
        <dbReference type="SAM" id="MobiDB-lite"/>
    </source>
</evidence>
<feature type="region of interest" description="Disordered" evidence="1">
    <location>
        <begin position="425"/>
        <end position="537"/>
    </location>
</feature>
<reference evidence="2 3" key="1">
    <citation type="journal article" date="2015" name="Genome Biol. Evol.">
        <title>Characterization of Three Mycobacterium spp. with Potential Use in Bioremediation by Genome Sequencing and Comparative Genomics.</title>
        <authorList>
            <person name="Das S."/>
            <person name="Pettersson B.M."/>
            <person name="Behra P.R."/>
            <person name="Ramesh M."/>
            <person name="Dasgupta S."/>
            <person name="Bhattacharya A."/>
            <person name="Kirsebom L.A."/>
        </authorList>
    </citation>
    <scope>NUCLEOTIDE SEQUENCE [LARGE SCALE GENOMIC DNA]</scope>
    <source>
        <strain evidence="2 3">DSM 43826</strain>
    </source>
</reference>
<keyword evidence="3" id="KW-1185">Reference proteome</keyword>
<gene>
    <name evidence="2" type="ORF">MCHLDSM_01263</name>
</gene>
<feature type="compositionally biased region" description="Low complexity" evidence="1">
    <location>
        <begin position="64"/>
        <end position="77"/>
    </location>
</feature>
<feature type="compositionally biased region" description="Low complexity" evidence="1">
    <location>
        <begin position="497"/>
        <end position="524"/>
    </location>
</feature>
<dbReference type="PATRIC" id="fig|37916.4.peg.1149"/>
<feature type="compositionally biased region" description="Pro residues" evidence="1">
    <location>
        <begin position="743"/>
        <end position="756"/>
    </location>
</feature>
<feature type="compositionally biased region" description="Low complexity" evidence="1">
    <location>
        <begin position="106"/>
        <end position="132"/>
    </location>
</feature>
<feature type="compositionally biased region" description="Basic and acidic residues" evidence="1">
    <location>
        <begin position="551"/>
        <end position="565"/>
    </location>
</feature>
<organism evidence="2 3">
    <name type="scientific">Mycolicibacterium chlorophenolicum</name>
    <dbReference type="NCBI Taxonomy" id="37916"/>
    <lineage>
        <taxon>Bacteria</taxon>
        <taxon>Bacillati</taxon>
        <taxon>Actinomycetota</taxon>
        <taxon>Actinomycetes</taxon>
        <taxon>Mycobacteriales</taxon>
        <taxon>Mycobacteriaceae</taxon>
        <taxon>Mycolicibacterium</taxon>
    </lineage>
</organism>